<feature type="transmembrane region" description="Helical" evidence="1">
    <location>
        <begin position="335"/>
        <end position="357"/>
    </location>
</feature>
<dbReference type="InterPro" id="IPR040521">
    <property type="entry name" value="KDZ"/>
</dbReference>
<dbReference type="EMBL" id="JAOPHQ010005426">
    <property type="protein sequence ID" value="KAK0135450.1"/>
    <property type="molecule type" value="Genomic_DNA"/>
</dbReference>
<evidence type="ECO:0000313" key="3">
    <source>
        <dbReference type="Proteomes" id="UP001174136"/>
    </source>
</evidence>
<dbReference type="Proteomes" id="UP001174136">
    <property type="component" value="Unassembled WGS sequence"/>
</dbReference>
<sequence>MFFFKAIPPTTCIMRGEGGYCTHEQACILPTVKVQSCLCEGTNFTVSPGKPVILITMNVGDTPNFMSSRLDISAAIHCSVASWSLHTLHLRKTSSAVVNLLLAQPARQKCWLLQQMGTGSYIAFAEVEALMTLGFFRGSLWLKTVQCMHLWTPYGDQQGRGTCGDSQWTAARESSRRASKLDEEGMEVAVCRHGFLLKALNMYRGEIFAYPLFLQKELMSAKAQFFAMDVACKYWPYLEKAASIKWSGRNQEGSGTTAGEEVEQINSYLSRCALMTKYMYKAGDYSVPYSCIPFYIVYIVTSLFAFNGMGGHAYSACSGVEPPKKCLCIRLSTRYVKVSLICLSLIVLCTLGLLSVMQHFNSDYCVTLYQTCQRLTDETARLTELQTQLQCSELPYKSKRQAGWAWTQRQAGWAWTQRQAGLAWTQRQAGLAWTQRQAGLAWTQRQAGLAWTQRQAGLAWTQRRRLGVDSAAAAGLALARRWAGLALSWRFSLAGSSTSWTPIPPCWVNPSGKYRIGVKNGYEIFPKALKERIQKERKEKLWDPPHRAALAEVSRRMDEFDIAHPSPTQLEKLQKEELQSRSELLASLEKKYSDPGPVYDCVLWHDGHTWR</sequence>
<proteinExistence type="predicted"/>
<reference evidence="2" key="1">
    <citation type="journal article" date="2023" name="Front. Mar. Sci.">
        <title>A new Merluccius polli reference genome to investigate the effects of global change in West African waters.</title>
        <authorList>
            <person name="Mateo J.L."/>
            <person name="Blanco-Fernandez C."/>
            <person name="Garcia-Vazquez E."/>
            <person name="Machado-Schiaffino G."/>
        </authorList>
    </citation>
    <scope>NUCLEOTIDE SEQUENCE</scope>
    <source>
        <strain evidence="2">C29</strain>
        <tissue evidence="2">Fin</tissue>
    </source>
</reference>
<organism evidence="2 3">
    <name type="scientific">Merluccius polli</name>
    <name type="common">Benguela hake</name>
    <name type="synonym">Merluccius cadenati</name>
    <dbReference type="NCBI Taxonomy" id="89951"/>
    <lineage>
        <taxon>Eukaryota</taxon>
        <taxon>Metazoa</taxon>
        <taxon>Chordata</taxon>
        <taxon>Craniata</taxon>
        <taxon>Vertebrata</taxon>
        <taxon>Euteleostomi</taxon>
        <taxon>Actinopterygii</taxon>
        <taxon>Neopterygii</taxon>
        <taxon>Teleostei</taxon>
        <taxon>Neoteleostei</taxon>
        <taxon>Acanthomorphata</taxon>
        <taxon>Zeiogadaria</taxon>
        <taxon>Gadariae</taxon>
        <taxon>Gadiformes</taxon>
        <taxon>Gadoidei</taxon>
        <taxon>Merlucciidae</taxon>
        <taxon>Merluccius</taxon>
    </lineage>
</organism>
<keyword evidence="1" id="KW-0812">Transmembrane</keyword>
<dbReference type="AlphaFoldDB" id="A0AA47M895"/>
<dbReference type="PANTHER" id="PTHR33104:SF2">
    <property type="entry name" value="CXC3 LIKE CYSTEINE CLUSTER DOMAIN-CONTAINING PROTEIN"/>
    <property type="match status" value="1"/>
</dbReference>
<dbReference type="Gene3D" id="6.10.250.3080">
    <property type="match status" value="1"/>
</dbReference>
<dbReference type="Pfam" id="PF18758">
    <property type="entry name" value="KDZ"/>
    <property type="match status" value="1"/>
</dbReference>
<evidence type="ECO:0000256" key="1">
    <source>
        <dbReference type="SAM" id="Phobius"/>
    </source>
</evidence>
<accession>A0AA47M895</accession>
<name>A0AA47M895_MERPO</name>
<dbReference type="Gene3D" id="2.20.25.690">
    <property type="match status" value="1"/>
</dbReference>
<feature type="transmembrane region" description="Helical" evidence="1">
    <location>
        <begin position="295"/>
        <end position="314"/>
    </location>
</feature>
<dbReference type="PANTHER" id="PTHR33104">
    <property type="entry name" value="SI:DKEY-29D5.2"/>
    <property type="match status" value="1"/>
</dbReference>
<gene>
    <name evidence="2" type="primary">Tpp2</name>
    <name evidence="2" type="ORF">N1851_028717</name>
</gene>
<keyword evidence="3" id="KW-1185">Reference proteome</keyword>
<evidence type="ECO:0000313" key="2">
    <source>
        <dbReference type="EMBL" id="KAK0135450.1"/>
    </source>
</evidence>
<protein>
    <submittedName>
        <fullName evidence="2">Tripeptidyl-peptidase 2</fullName>
    </submittedName>
</protein>
<keyword evidence="1" id="KW-0472">Membrane</keyword>
<comment type="caution">
    <text evidence="2">The sequence shown here is derived from an EMBL/GenBank/DDBJ whole genome shotgun (WGS) entry which is preliminary data.</text>
</comment>
<keyword evidence="1" id="KW-1133">Transmembrane helix</keyword>